<reference evidence="10" key="1">
    <citation type="journal article" date="2020" name="J. Infect. Dis.">
        <title>Evaluation of Genotypic Antiviral Resistance Testing as an Alternative to Phenotypic Testing in a Patient with DOCK8 Deficiency and Severe HSV-1 Disease.</title>
        <authorList>
            <person name="Casto A.M."/>
            <person name="Stout S.C."/>
            <person name="Selvarangan R."/>
            <person name="Freeman A.F."/>
            <person name="Newell B.D."/>
            <person name="Stahl E.D."/>
            <person name="Ahmed A.A."/>
            <person name="Greninger A.L."/>
            <person name="Yin D.E."/>
        </authorList>
    </citation>
    <scope>NUCLEOTIDE SEQUENCE</scope>
    <source>
        <strain evidence="10">Sample2_DOCK8</strain>
    </source>
</reference>
<sequence>MATSPPGVLASVAVCEESPGSSWKAGAFERAYVAFDPSLLALNEALCAELLTASHVIGVPPVGTLDEDVAADVVTAPSRARGGAGDGGGSGGRGGPRNPPPDPCGEGLLDTGPFSAAAIDTFALDRPCLVCRTIELYKQTYRLSPQWVADYAFLCAKCLGAPHCAASIFVAAFEFVYVMDRHFLRTKKATLVGSFARFALTINDIHRHFFLHCCFRTDGGVPGRHAQKQPKPSPSPGAAKVQYSNYSFLAQSATRALIGTLASGGEEGAGSAAGSGTQPSLTTALMNWKDCARLLDCTEGRRGGGDSCCTRAAARNGEFETVAGDREPEESPDTWAYADLVLLLLAGTPAVWESGPQLRAAAEARRATVRQSWEAHRGARTRDVAPRFAQFTEPDAQPDLDLGPLMATVLKHGRGRGRTGGECLLCNLLLVRAYWLALRRLRASVVRYSENNTSLFDCIVPVVDQLEADPETQPGDGGLCNLLLVRAYWLALRRLRASVVRYSENNTSLFDCIVPVVDQLEADPETQPGDGGRFVSLLRAAGPEAIFKHMFCDPMCAITEMEVDPWVLFGHPPATHPDELLLHKAKLACGNEFEGRVCIALRALIYTFKTYQVFVPKPTALATFVREAGALLRRHSISLLSLEHTLCTYV</sequence>
<evidence type="ECO:0000256" key="8">
    <source>
        <dbReference type="RuleBase" id="RU364029"/>
    </source>
</evidence>
<dbReference type="InterPro" id="IPR002597">
    <property type="entry name" value="Herpes_env"/>
</dbReference>
<protein>
    <recommendedName>
        <fullName evidence="8">Packaging protein UL32</fullName>
    </recommendedName>
</protein>
<evidence type="ECO:0000256" key="4">
    <source>
        <dbReference type="ARBA" id="ARBA00022723"/>
    </source>
</evidence>
<evidence type="ECO:0000256" key="7">
    <source>
        <dbReference type="ARBA" id="ARBA00023200"/>
    </source>
</evidence>
<evidence type="ECO:0000256" key="2">
    <source>
        <dbReference type="ARBA" id="ARBA00005235"/>
    </source>
</evidence>
<keyword evidence="5" id="KW-0863">Zinc-finger</keyword>
<evidence type="ECO:0000256" key="5">
    <source>
        <dbReference type="ARBA" id="ARBA00022771"/>
    </source>
</evidence>
<proteinExistence type="inferred from homology"/>
<feature type="compositionally biased region" description="Gly residues" evidence="9">
    <location>
        <begin position="82"/>
        <end position="95"/>
    </location>
</feature>
<feature type="region of interest" description="Disordered" evidence="9">
    <location>
        <begin position="76"/>
        <end position="106"/>
    </location>
</feature>
<evidence type="ECO:0000256" key="6">
    <source>
        <dbReference type="ARBA" id="ARBA00022833"/>
    </source>
</evidence>
<comment type="similarity">
    <text evidence="2 8">Belongs to the herpesviridae UL32 protein family.</text>
</comment>
<dbReference type="PROSITE" id="PS51988">
    <property type="entry name" value="HERPESVIRUS_UL32"/>
    <property type="match status" value="1"/>
</dbReference>
<dbReference type="GO" id="GO:0042025">
    <property type="term" value="C:host cell nucleus"/>
    <property type="evidence" value="ECO:0007669"/>
    <property type="project" value="UniProtKB-SubCell"/>
</dbReference>
<organism evidence="10">
    <name type="scientific">Human herpesvirus 1</name>
    <name type="common">HHV-1</name>
    <name type="synonym">Human herpes simplex virus 1</name>
    <dbReference type="NCBI Taxonomy" id="10298"/>
    <lineage>
        <taxon>Viruses</taxon>
        <taxon>Duplodnaviria</taxon>
        <taxon>Heunggongvirae</taxon>
        <taxon>Peploviricota</taxon>
        <taxon>Herviviricetes</taxon>
        <taxon>Herpesvirales</taxon>
        <taxon>Orthoherpesviridae</taxon>
        <taxon>Alphaherpesvirinae</taxon>
        <taxon>Simplexvirus</taxon>
        <taxon>Simplexvirus humanalpha1</taxon>
    </lineage>
</organism>
<dbReference type="GO" id="GO:0030430">
    <property type="term" value="C:host cell cytoplasm"/>
    <property type="evidence" value="ECO:0007669"/>
    <property type="project" value="UniProtKB-SubCell"/>
</dbReference>
<comment type="subcellular location">
    <subcellularLocation>
        <location evidence="8">Host cytoplasm</location>
    </subcellularLocation>
    <subcellularLocation>
        <location evidence="8">Host nucleus</location>
    </subcellularLocation>
</comment>
<organismHost>
    <name type="scientific">Homo sapiens</name>
    <name type="common">Human</name>
    <dbReference type="NCBI Taxonomy" id="9606"/>
</organismHost>
<dbReference type="GO" id="GO:0008270">
    <property type="term" value="F:zinc ion binding"/>
    <property type="evidence" value="ECO:0007669"/>
    <property type="project" value="UniProtKB-KW"/>
</dbReference>
<dbReference type="Pfam" id="PF01673">
    <property type="entry name" value="Herpes_env"/>
    <property type="match status" value="2"/>
</dbReference>
<evidence type="ECO:0000256" key="1">
    <source>
        <dbReference type="ARBA" id="ARBA00002104"/>
    </source>
</evidence>
<evidence type="ECO:0000313" key="10">
    <source>
        <dbReference type="EMBL" id="QHR78000.1"/>
    </source>
</evidence>
<name>A0A6B9XFV6_HHV1</name>
<keyword evidence="3 8" id="KW-1048">Host nucleus</keyword>
<accession>A0A6B9XFV6</accession>
<evidence type="ECO:0000256" key="3">
    <source>
        <dbReference type="ARBA" id="ARBA00022562"/>
    </source>
</evidence>
<keyword evidence="6" id="KW-0862">Zinc</keyword>
<dbReference type="EMBL" id="MN401203">
    <property type="protein sequence ID" value="QHR78000.1"/>
    <property type="molecule type" value="Genomic_DNA"/>
</dbReference>
<evidence type="ECO:0000256" key="9">
    <source>
        <dbReference type="SAM" id="MobiDB-lite"/>
    </source>
</evidence>
<keyword evidence="7 8" id="KW-1035">Host cytoplasm</keyword>
<keyword evidence="4" id="KW-0479">Metal-binding</keyword>
<dbReference type="GO" id="GO:0019031">
    <property type="term" value="C:viral envelope"/>
    <property type="evidence" value="ECO:0007669"/>
    <property type="project" value="InterPro"/>
</dbReference>
<comment type="function">
    <text evidence="1 8">Plays a role in efficient localization of neo-synthesized capsids to nuclear replication compartments, thereby controlling cleavage and packaging of virus genomic DNA.</text>
</comment>